<dbReference type="InterPro" id="IPR016185">
    <property type="entry name" value="PreATP-grasp_dom_sf"/>
</dbReference>
<keyword evidence="6" id="KW-0092">Biotin</keyword>
<accession>A0AAW1PIY7</accession>
<protein>
    <recommendedName>
        <fullName evidence="13">Peptidylprolyl isomerase</fullName>
    </recommendedName>
</protein>
<dbReference type="InterPro" id="IPR001882">
    <property type="entry name" value="Biotin_BS"/>
</dbReference>
<dbReference type="GO" id="GO:0046872">
    <property type="term" value="F:metal ion binding"/>
    <property type="evidence" value="ECO:0007669"/>
    <property type="project" value="InterPro"/>
</dbReference>
<dbReference type="SUPFAM" id="SSF52440">
    <property type="entry name" value="PreATP-grasp domain"/>
    <property type="match status" value="1"/>
</dbReference>
<keyword evidence="4" id="KW-0378">Hydrolase</keyword>
<dbReference type="Gene3D" id="3.30.470.20">
    <property type="entry name" value="ATP-grasp fold, B domain"/>
    <property type="match status" value="1"/>
</dbReference>
<feature type="domain" description="Biotin carboxylation" evidence="10">
    <location>
        <begin position="9"/>
        <end position="455"/>
    </location>
</feature>
<dbReference type="GO" id="GO:0016787">
    <property type="term" value="F:hydrolase activity"/>
    <property type="evidence" value="ECO:0007669"/>
    <property type="project" value="UniProtKB-KW"/>
</dbReference>
<dbReference type="PROSITE" id="PS50975">
    <property type="entry name" value="ATP_GRASP"/>
    <property type="match status" value="1"/>
</dbReference>
<dbReference type="InterPro" id="IPR011761">
    <property type="entry name" value="ATP-grasp"/>
</dbReference>
<dbReference type="PROSITE" id="PS50979">
    <property type="entry name" value="BC"/>
    <property type="match status" value="1"/>
</dbReference>
<comment type="caution">
    <text evidence="11">The sequence shown here is derived from an EMBL/GenBank/DDBJ whole genome shotgun (WGS) entry which is preliminary data.</text>
</comment>
<comment type="cofactor">
    <cofactor evidence="1">
        <name>biotin</name>
        <dbReference type="ChEBI" id="CHEBI:57586"/>
    </cofactor>
</comment>
<dbReference type="NCBIfam" id="TIGR00724">
    <property type="entry name" value="urea_amlyse_rel"/>
    <property type="match status" value="1"/>
</dbReference>
<dbReference type="InterPro" id="IPR003778">
    <property type="entry name" value="CT_A_B"/>
</dbReference>
<dbReference type="InterPro" id="IPR005481">
    <property type="entry name" value="BC-like_N"/>
</dbReference>
<dbReference type="Pfam" id="PF02682">
    <property type="entry name" value="CT_C_D"/>
    <property type="match status" value="1"/>
</dbReference>
<dbReference type="Gene3D" id="2.40.100.10">
    <property type="entry name" value="Cyclophilin-like"/>
    <property type="match status" value="2"/>
</dbReference>
<dbReference type="SMART" id="SM00797">
    <property type="entry name" value="AHS2"/>
    <property type="match status" value="1"/>
</dbReference>
<dbReference type="EMBL" id="JALJOQ010000028">
    <property type="protein sequence ID" value="KAK9808039.1"/>
    <property type="molecule type" value="Genomic_DNA"/>
</dbReference>
<dbReference type="SUPFAM" id="SSF50891">
    <property type="entry name" value="Cyclophilin-like"/>
    <property type="match status" value="2"/>
</dbReference>
<dbReference type="PROSITE" id="PS00866">
    <property type="entry name" value="CPSASE_1"/>
    <property type="match status" value="1"/>
</dbReference>
<sequence length="1241" mass="134112">MADTNGHIDKPRVLIANRGEIVRRVSRSCKALGLTPVVVYTEPDALSLHVLEAEVKACLGPSPRDYTNAAKLLEVAKAQQCVAVHPGYGFLSENAEFVEACEAAGLAFLGPTSATMNMFSRKHTAREFAQSANVPVLPGSSIVTSEEEAVKEAQSTGFPVLLKATGGGGGIGIYICQDAAEVRKQFAAAGRQGKASFGDAGVFVEKYVQRAHHIEVQIFGDGQGTVVTLGERECSIQRRHQKLVEESPSPYADDAFRKDITSAARRLGEAARYRSAGTVEFLVDEDTNKFYFLEVNTRLQVEHGITELVTRTDLVDWMLQLGVPGLQKPDLKAYRHEPKGWAIEVRLNAEDPFKNFTPAAGLISQVAWPDASTGVRVDTWVESGTEVTPFYDSLLAKLMVFGSTRAEAVKKLQAALSSTAISGIPTNLEYHRAIAASDNFAAGNTTTKFLESLPFAPQAVEVLAPGMNTTVQDWPGRQGLWKVGVPPSGPMDALSLRLGNALLGNDSHAAGLEITLAGPRLRFHTPATVAVTGAAFPVTLNDSPQPMWTSFAVSRGDELAIGNADSDSCGARCYLAVSGGINTPLYLGSRSTFPGGKLGGVQGRALRPGDQLPLSHGSSAARPGLSVPSAWRPRFPEKGNAWEVGVLPGPNGAPDYFTEEDIETLHTATYTVHYNSNRLGVRLQGPRPKFARADGGGGGSHPSNVHDHAYALGSLNFTGDMPVVLTHDGPSLGGFVCPVTIASTQLWKLGQASPMDAITFLALTLEEALTASLDLQHKESLLRKAATQAQADTSASSSLEKQATAFQPSLPQLPHTQALLHSMPASDTHPGAQYRLAGDRYVFVEYGPMELDLNLRVRIAELTKALEQQRLQGLIDMTPGVRSCLLEYDPHTLPLQQLLDTLLAADAKLQPASSMALPSRIIYLPLAFQEATTASAIQKYMKSVRPEAPYLPSNVDFIAANNGLKGADDVRQTVLEASYMVLGLGDVYLGAPCAVPVDPRHRLTVPKYNPARTFTPEGAVGIGGSYMCIYPMESPGGYQLVGRTLPIWNTFGRTPPFSRDQPWLLRYFDQVRFYEVSEEELKDLRKRFSQGNFHLRIEDSEFSMREHNAFLETVAGDVEAMGKRQKACMRKQMQLDEESLERVKAQEAKAKEEKAANGHAETANGHDKGVEVTAAFTANVWELQCKPGDKVASGQTLVVLEAMKMEYPIPSPVKGTVKACFVEGSQVTNQGDVLVVVEPEE</sequence>
<dbReference type="PROSITE" id="PS00188">
    <property type="entry name" value="BIOTIN"/>
    <property type="match status" value="1"/>
</dbReference>
<reference evidence="11 12" key="1">
    <citation type="journal article" date="2024" name="Nat. Commun.">
        <title>Phylogenomics reveals the evolutionary origins of lichenization in chlorophyte algae.</title>
        <authorList>
            <person name="Puginier C."/>
            <person name="Libourel C."/>
            <person name="Otte J."/>
            <person name="Skaloud P."/>
            <person name="Haon M."/>
            <person name="Grisel S."/>
            <person name="Petersen M."/>
            <person name="Berrin J.G."/>
            <person name="Delaux P.M."/>
            <person name="Dal Grande F."/>
            <person name="Keller J."/>
        </authorList>
    </citation>
    <scope>NUCLEOTIDE SEQUENCE [LARGE SCALE GENOMIC DNA]</scope>
    <source>
        <strain evidence="11 12">SAG 2036</strain>
    </source>
</reference>
<dbReference type="PROSITE" id="PS50968">
    <property type="entry name" value="BIOTINYL_LIPOYL"/>
    <property type="match status" value="1"/>
</dbReference>
<evidence type="ECO:0000256" key="2">
    <source>
        <dbReference type="ARBA" id="ARBA00022598"/>
    </source>
</evidence>
<keyword evidence="2" id="KW-0436">Ligase</keyword>
<dbReference type="InterPro" id="IPR011053">
    <property type="entry name" value="Single_hybrid_motif"/>
</dbReference>
<evidence type="ECO:0000256" key="4">
    <source>
        <dbReference type="ARBA" id="ARBA00022801"/>
    </source>
</evidence>
<dbReference type="Pfam" id="PF00289">
    <property type="entry name" value="Biotin_carb_N"/>
    <property type="match status" value="1"/>
</dbReference>
<evidence type="ECO:0000259" key="10">
    <source>
        <dbReference type="PROSITE" id="PS50979"/>
    </source>
</evidence>
<dbReference type="InterPro" id="IPR011054">
    <property type="entry name" value="Rudment_hybrid_motif"/>
</dbReference>
<dbReference type="AlphaFoldDB" id="A0AAW1PIY7"/>
<dbReference type="InterPro" id="IPR000089">
    <property type="entry name" value="Biotin_lipoyl"/>
</dbReference>
<dbReference type="InterPro" id="IPR005482">
    <property type="entry name" value="Biotin_COase_C"/>
</dbReference>
<evidence type="ECO:0000256" key="6">
    <source>
        <dbReference type="ARBA" id="ARBA00023267"/>
    </source>
</evidence>
<feature type="domain" description="Lipoyl-binding" evidence="8">
    <location>
        <begin position="1169"/>
        <end position="1238"/>
    </location>
</feature>
<dbReference type="InterPro" id="IPR011764">
    <property type="entry name" value="Biotin_carboxylation_dom"/>
</dbReference>
<dbReference type="PANTHER" id="PTHR18866:SF128">
    <property type="entry name" value="UREA AMIDOLYASE"/>
    <property type="match status" value="1"/>
</dbReference>
<feature type="domain" description="ATP-grasp" evidence="9">
    <location>
        <begin position="126"/>
        <end position="323"/>
    </location>
</feature>
<organism evidence="11 12">
    <name type="scientific">Symbiochloris irregularis</name>
    <dbReference type="NCBI Taxonomy" id="706552"/>
    <lineage>
        <taxon>Eukaryota</taxon>
        <taxon>Viridiplantae</taxon>
        <taxon>Chlorophyta</taxon>
        <taxon>core chlorophytes</taxon>
        <taxon>Trebouxiophyceae</taxon>
        <taxon>Trebouxiales</taxon>
        <taxon>Trebouxiaceae</taxon>
        <taxon>Symbiochloris</taxon>
    </lineage>
</organism>
<dbReference type="Pfam" id="PF00364">
    <property type="entry name" value="Biotin_lipoyl"/>
    <property type="match status" value="1"/>
</dbReference>
<evidence type="ECO:0000313" key="12">
    <source>
        <dbReference type="Proteomes" id="UP001465755"/>
    </source>
</evidence>
<dbReference type="GO" id="GO:0005524">
    <property type="term" value="F:ATP binding"/>
    <property type="evidence" value="ECO:0007669"/>
    <property type="project" value="UniProtKB-UniRule"/>
</dbReference>
<name>A0AAW1PIY7_9CHLO</name>
<evidence type="ECO:0000259" key="9">
    <source>
        <dbReference type="PROSITE" id="PS50975"/>
    </source>
</evidence>
<dbReference type="PROSITE" id="PS00867">
    <property type="entry name" value="CPSASE_2"/>
    <property type="match status" value="1"/>
</dbReference>
<dbReference type="GO" id="GO:0016874">
    <property type="term" value="F:ligase activity"/>
    <property type="evidence" value="ECO:0007669"/>
    <property type="project" value="UniProtKB-KW"/>
</dbReference>
<evidence type="ECO:0008006" key="13">
    <source>
        <dbReference type="Google" id="ProtNLM"/>
    </source>
</evidence>
<evidence type="ECO:0000259" key="8">
    <source>
        <dbReference type="PROSITE" id="PS50968"/>
    </source>
</evidence>
<evidence type="ECO:0000256" key="5">
    <source>
        <dbReference type="ARBA" id="ARBA00022840"/>
    </source>
</evidence>
<evidence type="ECO:0000313" key="11">
    <source>
        <dbReference type="EMBL" id="KAK9808039.1"/>
    </source>
</evidence>
<dbReference type="InterPro" id="IPR029000">
    <property type="entry name" value="Cyclophilin-like_dom_sf"/>
</dbReference>
<keyword evidence="12" id="KW-1185">Reference proteome</keyword>
<dbReference type="Pfam" id="PF02785">
    <property type="entry name" value="Biotin_carb_C"/>
    <property type="match status" value="1"/>
</dbReference>
<dbReference type="SUPFAM" id="SSF51246">
    <property type="entry name" value="Rudiment single hybrid motif"/>
    <property type="match status" value="1"/>
</dbReference>
<dbReference type="InterPro" id="IPR014084">
    <property type="entry name" value="Urea_COase"/>
</dbReference>
<keyword evidence="3 7" id="KW-0547">Nucleotide-binding</keyword>
<gene>
    <name evidence="11" type="ORF">WJX73_007706</name>
</gene>
<dbReference type="CDD" id="cd06850">
    <property type="entry name" value="biotinyl_domain"/>
    <property type="match status" value="1"/>
</dbReference>
<dbReference type="SUPFAM" id="SSF51230">
    <property type="entry name" value="Single hybrid motif"/>
    <property type="match status" value="1"/>
</dbReference>
<dbReference type="Pfam" id="PF02786">
    <property type="entry name" value="CPSase_L_D2"/>
    <property type="match status" value="1"/>
</dbReference>
<dbReference type="PANTHER" id="PTHR18866">
    <property type="entry name" value="CARBOXYLASE:PYRUVATE/ACETYL-COA/PROPIONYL-COA CARBOXYLASE"/>
    <property type="match status" value="1"/>
</dbReference>
<dbReference type="InterPro" id="IPR003833">
    <property type="entry name" value="CT_C_D"/>
</dbReference>
<dbReference type="NCBIfam" id="TIGR02712">
    <property type="entry name" value="urea_carbox"/>
    <property type="match status" value="1"/>
</dbReference>
<dbReference type="SUPFAM" id="SSF160467">
    <property type="entry name" value="PH0987 N-terminal domain-like"/>
    <property type="match status" value="1"/>
</dbReference>
<dbReference type="Proteomes" id="UP001465755">
    <property type="component" value="Unassembled WGS sequence"/>
</dbReference>
<dbReference type="InterPro" id="IPR050856">
    <property type="entry name" value="Biotin_carboxylase_complex"/>
</dbReference>
<dbReference type="InterPro" id="IPR005479">
    <property type="entry name" value="CPAse_ATP-bd"/>
</dbReference>
<proteinExistence type="predicted"/>
<dbReference type="SUPFAM" id="SSF56059">
    <property type="entry name" value="Glutathione synthetase ATP-binding domain-like"/>
    <property type="match status" value="1"/>
</dbReference>
<dbReference type="Pfam" id="PF02626">
    <property type="entry name" value="CT_A_B"/>
    <property type="match status" value="1"/>
</dbReference>
<dbReference type="Gene3D" id="2.40.50.100">
    <property type="match status" value="1"/>
</dbReference>
<evidence type="ECO:0000256" key="3">
    <source>
        <dbReference type="ARBA" id="ARBA00022741"/>
    </source>
</evidence>
<dbReference type="Gene3D" id="3.30.1360.40">
    <property type="match status" value="1"/>
</dbReference>
<dbReference type="SMART" id="SM00796">
    <property type="entry name" value="AHS1"/>
    <property type="match status" value="1"/>
</dbReference>
<dbReference type="SMART" id="SM00878">
    <property type="entry name" value="Biotin_carb_C"/>
    <property type="match status" value="1"/>
</dbReference>
<evidence type="ECO:0000256" key="7">
    <source>
        <dbReference type="PROSITE-ProRule" id="PRU00409"/>
    </source>
</evidence>
<keyword evidence="5 7" id="KW-0067">ATP-binding</keyword>
<evidence type="ECO:0000256" key="1">
    <source>
        <dbReference type="ARBA" id="ARBA00001953"/>
    </source>
</evidence>